<dbReference type="Proteomes" id="UP000827976">
    <property type="component" value="Chromosome 3"/>
</dbReference>
<reference evidence="2" key="1">
    <citation type="journal article" date="2022" name="Nat. Commun.">
        <title>Chromosome evolution and the genetic basis of agronomically important traits in greater yam.</title>
        <authorList>
            <person name="Bredeson J.V."/>
            <person name="Lyons J.B."/>
            <person name="Oniyinde I.O."/>
            <person name="Okereke N.R."/>
            <person name="Kolade O."/>
            <person name="Nnabue I."/>
            <person name="Nwadili C.O."/>
            <person name="Hribova E."/>
            <person name="Parker M."/>
            <person name="Nwogha J."/>
            <person name="Shu S."/>
            <person name="Carlson J."/>
            <person name="Kariba R."/>
            <person name="Muthemba S."/>
            <person name="Knop K."/>
            <person name="Barton G.J."/>
            <person name="Sherwood A.V."/>
            <person name="Lopez-Montes A."/>
            <person name="Asiedu R."/>
            <person name="Jamnadass R."/>
            <person name="Muchugi A."/>
            <person name="Goodstein D."/>
            <person name="Egesi C.N."/>
            <person name="Featherston J."/>
            <person name="Asfaw A."/>
            <person name="Simpson G.G."/>
            <person name="Dolezel J."/>
            <person name="Hendre P.S."/>
            <person name="Van Deynze A."/>
            <person name="Kumar P.L."/>
            <person name="Obidiegwu J.E."/>
            <person name="Bhattacharjee R."/>
            <person name="Rokhsar D.S."/>
        </authorList>
    </citation>
    <scope>NUCLEOTIDE SEQUENCE [LARGE SCALE GENOMIC DNA]</scope>
    <source>
        <strain evidence="2">cv. TDa95/00328</strain>
    </source>
</reference>
<protein>
    <submittedName>
        <fullName evidence="1">P-loop containing nucleoside triphosphate hydrolase protein</fullName>
    </submittedName>
</protein>
<sequence>MAESAVSQVATRLAGLLSQEFWLLYGVRDEVEWMERELRRIKCFLKDADAKGKRDERVKNWVNDVIQVAYQAEDTIDTFLLKVDQSHGWLSCIKYWFKPSALIARHNVGLEIGKIKERLNEIKASREAYGIQNLSEDGDTSNLISIIRRRHFSSQYSDDTDIVGLYNDQKILLERLMDQQQQRLCVISIVGIGGLGKTTLARKLYRDDAVSNHFRKRIWVTVSQENSLMGLLKKMLEEVRVIEKEKMEENDLIDMLNDSLRTQRFLIVLDDIWREDVWNQMQRSFPDVNNGSRVLITTRFLNVAKGADPRSTPYQLPLLNDDESMKLLLKKAFPYEDAEANCTSELLDMGRHLMRKCGGLPLALVVLGGLLSIKDKTPVVWRRVLETMDWAAEGRQCQEILALSYEDLPYHMKSCFLYLGAYPEDYEITGNELIWKWIAEGFIPQEERKTMEDTGEAILEELIQRSLIHVNMRKNNGSVKICGVHDLLLDLARSEAKKDLFLTVCSDEFDQPTYLGSSRRVAFHNVNDTKINEIFSVSTMHGLRTLMAFGLTHLQIDSPIFRFQLLRVLDLEELTFIYRLPKQIGLLIHLRYLRLGDVDCMPSSIGNFQSLETVLLKRSGIPITMWKIKTLRHVQIPWCKPPQSLELKNLLTLECVVFGSYKTINWRFPNLRKLKVFIEKEHQGTMLTHLLCGLHHLISLCIEAERDCPIEINTKDFPFHNHLLSLTLLGFWPKGGEVSEFPTCLTKLELRGSRLEQDLMPKLEMLQYLVTLKLFQNVYLGKTMVCSTGGFPSLKSLFITNWRPKEIRFGYVEDAMPNLEEWRVERGAMPKLAFLKFTSCKKLKVFPDLQHVMSLQELELHDMSQELMLRLQKEAGEDWYKIQHVPKLTLGESEC</sequence>
<comment type="caution">
    <text evidence="1">The sequence shown here is derived from an EMBL/GenBank/DDBJ whole genome shotgun (WGS) entry which is preliminary data.</text>
</comment>
<keyword evidence="2" id="KW-1185">Reference proteome</keyword>
<organism evidence="1 2">
    <name type="scientific">Dioscorea alata</name>
    <name type="common">Purple yam</name>
    <dbReference type="NCBI Taxonomy" id="55571"/>
    <lineage>
        <taxon>Eukaryota</taxon>
        <taxon>Viridiplantae</taxon>
        <taxon>Streptophyta</taxon>
        <taxon>Embryophyta</taxon>
        <taxon>Tracheophyta</taxon>
        <taxon>Spermatophyta</taxon>
        <taxon>Magnoliopsida</taxon>
        <taxon>Liliopsida</taxon>
        <taxon>Dioscoreales</taxon>
        <taxon>Dioscoreaceae</taxon>
        <taxon>Dioscorea</taxon>
    </lineage>
</organism>
<keyword evidence="1" id="KW-0378">Hydrolase</keyword>
<name>A0ACB7WLS1_DIOAL</name>
<evidence type="ECO:0000313" key="2">
    <source>
        <dbReference type="Proteomes" id="UP000827976"/>
    </source>
</evidence>
<dbReference type="EMBL" id="CM037013">
    <property type="protein sequence ID" value="KAH7689016.1"/>
    <property type="molecule type" value="Genomic_DNA"/>
</dbReference>
<proteinExistence type="predicted"/>
<gene>
    <name evidence="1" type="ORF">IHE45_03G068100</name>
</gene>
<evidence type="ECO:0000313" key="1">
    <source>
        <dbReference type="EMBL" id="KAH7689016.1"/>
    </source>
</evidence>
<accession>A0ACB7WLS1</accession>